<feature type="region of interest" description="Disordered" evidence="4">
    <location>
        <begin position="1712"/>
        <end position="1737"/>
    </location>
</feature>
<dbReference type="NCBIfam" id="TIGR01643">
    <property type="entry name" value="YD_repeat_2x"/>
    <property type="match status" value="11"/>
</dbReference>
<dbReference type="Gene3D" id="2.170.16.10">
    <property type="entry name" value="Hedgehog/Intein (Hint) domain"/>
    <property type="match status" value="2"/>
</dbReference>
<gene>
    <name evidence="6" type="ORF">H1R13_30590</name>
</gene>
<dbReference type="InterPro" id="IPR050708">
    <property type="entry name" value="T6SS_VgrG/RHS"/>
</dbReference>
<sequence length="3662" mass="382909">MVLTALALMLTTDQALAEGRELGRIQLPGMSLSSLASWFTDPHWGKLPHQRSGTAAGHRHHVSASATAAHRGTGHAPGKGRGELAAYQPHRATVQHGRSRGGVFDPRTSKRDATKSTRTETVYDNADGSTTRRISPVPVNYQVGKGRWAPIDVDVRAGPDGRWHEKANSLAVDFGAKATDPALVSLAADSAHRVTYGLKNAAPVRGTAAGSTVTYPGVLDATDLKVAPTATGVKESVVLHSADAANSWTFPLALKGLTPVQRHNGWIDLRDADGRTVERIPPAYAYDSHVDRRSGDPATTHDVTTELLRAGKDGYALRITLDSRWLHDAHRVFPVTVDPTVDDGWTTTYAESGAGNNVDHSYEQTIKVGSYDSGTHAANSFVNHWDTAWDGSKATVTAATLHLFDTWASTCTPERFDVALVTSSWTPESVTSYPGPSMGSSIGNATPSVPNACANTGADRSVGDWVSVPLSTSAIQGWFNGTTADHGLAVYAVTTDAAHWKQFGSFNDPGKGPWLEVTYTGNTAPQLYEQFPPDNSVVGTTQPELTAWAGGANSTSGSGNEYLFQVFDATGTTKIVDSGLISTGDWTVPAGKLAWGKNYTWAVQAYDPTTKLYSPATLYALSVQVPQPVITSGLSQNSSDHGFDAAIGNYTTSDTDASISTVGPSLDVERDYNSRDPRWTGAFGAGWSSIFDSRATEQYTASGAVSGVVVTYPDGSQVGYGKNADGTFTPGSGRFATFTSVTGGYTLTDKDDTVYTFTQSLGSGGYGLTSVTDANGRSVTFTWTSGHITKMASAVSGRSLTLTWSTPSGALTAHVATVVTDPVTPGDATTAQTWTYGYSGDRLTKVCSPLSSTKCTVYGYDSGSGYRNAALDLDPHAFWPLSETSGTTAKDAVLANEGTTNATYENVTLGQSTGPLTGSSAKAATFNGTSSDVALPKNLGNDTDSGAISLWFKTSQGPGVLYSYASQPIGSGQAAGFYTPSIYVGTDGKLNAEFWYSGGVNPIVSAASVADGKWHHVVLSAAGNSQTLYLDNAKVGSRTGTVSIKSATAFGKNQSFNYLGTGFLGGSWPDESHYSTSDGTGYATYFNGSIADVAWYSRPLVAADVNALYTYGTHGASLLSSITRPSGKTFAAMSYDSDSTTLTQLTDENGGVWKLGAPTVTGSSDTYRGAVLGGAPTEYFRLGEAAGAAKALDEVRGGDGTYSGVTLGAAGPFSDHKAASFNGTDSYVEVPDALLHAHNDRSVELWFKTSSQGVLIGDQSVPVAGATAASGTWTPVLYVGSDNKLHGHFWSGTATGGTAFSSTGTVTDNTWHHAALTVTGTTQVMYLDGVQQATVTGAPNDQSNSHLYLGAGFAKSWYDSPGDVSHFKGSLAEVAFYGTGLTQDDIEAHIEAARNSTGLLPVETVKVTSPTGSTLTYTYDVVHGNRALTETDGLGNKTSFGYDTAGFEHTVTDPNGAMTITGHDVRGNIVSSTSCQDQAANKCSTEYYTYYPDDTTAQLTTADPRNDQLLTERDGRSASATDPTYLTSYTYDAAGNQTAVTGPPVAGFPAGRTVTTEYSDGTSAYPAADGGVVPKGLPVKTVSPGGAVNKVSYFKNGDVASTTDAIGLVTQYTYDGLGQVTSQKVISDTYPNGLVTTYTYDAAGQVVEEHDPQLTDRVTGATHAAVTTTVYDEDGNTTSQTVADASGGDKPRTQTWTYDAYDHVATESDANAAENAPNGNTTTYTYDSSGNKTKEVTSAGNETRYTYDDNGNLLTQGLMYTGDPTDPQPPTLLIESSRAYDPAGRLASVTDAMGNTTSYTYTDDGLTATVKRTSADGTSTYLLESDSYDAAGNLVQSTTDNGETVTKYTVDAASRTTSTELDPTGVDRVTTVSYTPDDQVATESDHDATGYDRTTTNTYDAMGNLLSETLYGDASGHPAGWWKLDQTSGTHVTDASGGGNSAQAAGVTWSDGAANFAGTSGQQIATNGPVLDTSASYTVSAWVKMSALPTHNATVVAQTGTTNSAFMLQYNYAHTSAPLWSMEQTSTDASSATFPAAYSTAKPTSGDWTHLVGVYDAATGAVKIYVNGTLSGSGTNTAPWKATGPLTIGQAKYAGNPTDLLPGAVSDVQVYQRALSDTEVTSLYGKGRDGGTVGSSDAQTTTYTYDRRGLPTSMTDAEHHTTDYSYDEAGNLAVTTAPAVQAEPDGTTAATVRPVTTSGFNTFGEAVEEEDPNGLVTTTAYDAEGNKVSETLPPYTPAGATAPNAGTTVYTYDSEGNQTSVTTPGGRTTQYLYDQMGNLVQTTAPDGTKTHATYDPNGEQLSMTDPAGAQTQATYDFLGRQLTQTTLERYPSTRTLTTTNSYAVTTGNPYGAHVASTTTPGGVKTTYGYDRAGEITSVTDGAGNTTRYAYDFEGNTTRTTLADGTYTTVDYNVDGDPTATRGFDANGTELWETSQTYDGVGNMTAATDANGHTSHFTYDAAGTVTQEIQPVDASTSITTTFGYDAAGNRTRFTDGRGNSWRYTYTPWGQQEKVIEPTTAKYTSAADSTTTFAYDADGQMTNVTLPGGVTTTMTYDAVGQLKTMSGAGADAATAKRSFSYDADGRVLSADTDEAGIAGAADHQDATHEEFTYDDRSDLLTASGSGGSSSFAYNDDGQMTSRTDAAGTTTYGYDSAGRLSSLNDAATGTQLTFSYGVLNELRSVKYGSTGQTRTFGYNSAHELTSDVLVQGASTVASFAYGYDKNGNLTSKTTTGVSGASANTYTYDWANRLTSWNDGTKTTTYAYDASGNRIRNGSDVYTYDERDELTSDGVHSYDYSPRGTMTQESSAAGGTVTYRTDAFGGQVVAGGQSYTLDAFARNITDTDTGSGSQRTFSYSGADNTIASDGDDTYTYDPSGGLIGIKSTAGGSGVLALTDQHSDVVGTFTAGATSLAGSVSYDPLGKVISPTNTISGHLGFQSGWTEPGTGDVGTASRWYDPDTGVFLNKDSISLDPVPNSVSANPFAYVDDNPLGGTDESGNCSMFDLVCHAKKAVHKVAHTVKHVAHKVYHAAKHVARKVVHAVKHVAHKVVHKVRDYYHATVRVVRRVYHYAARHVRRAYHRVVHAVHSAYHKVSRAVHRVVHTVKKAAKKVAHVAKKAAHAVSRAARTAYHATVKAAKSTAKFVKHHAAAITSFVVSTAVFAGCEAITGGVGSIGCAAAAGAAGSLVEQGFKCAENGGDDCSAGAFAGSAVEGAVAGAAGGALGSLGGKILSKVAPKAMKVVGGLFGKGATDVEEAGARDATEAAASRAEADGAGTRAQSHSEDGPGGAAEESGPSCRIGGPHSFTGSTRVLMADGTTKAIDQVKVGDTIANSVPGATGTEAHKVTAVIVTHTDHDFVDVTIRKTRHSSASTAEKSVKTGARSLAKKAARKAALGLTASAAVLGALAGGHGPGAPHEPATAPAAAVSTVSSAQATQAGAQDAHLTTTFHHPFYDETQSAFVEAKDLKPGDVLQTPTGTAQVTGVRLYHANTTTYDLTIGTLHTYYVEAGETPVLVHNANAVAKCGTAPPGHVYRGASRYKDLKDPVTKRNVPGTEINHMPANQSSPLGLRYGPSIQMDEADHVATSSWGRGDGPETWRAVQKNLISQGRIDEAMQMDIDDVVSRFPGKYNNAIGEMIADLPNNAAFQALRTVKTGVHVQLTLF</sequence>
<feature type="compositionally biased region" description="Polar residues" evidence="4">
    <location>
        <begin position="1717"/>
        <end position="1737"/>
    </location>
</feature>
<dbReference type="Gene3D" id="1.20.120.20">
    <property type="entry name" value="Apolipoprotein"/>
    <property type="match status" value="1"/>
</dbReference>
<feature type="compositionally biased region" description="Low complexity" evidence="4">
    <location>
        <begin position="3262"/>
        <end position="3275"/>
    </location>
</feature>
<proteinExistence type="predicted"/>
<dbReference type="SMART" id="SM00282">
    <property type="entry name" value="LamG"/>
    <property type="match status" value="2"/>
</dbReference>
<comment type="caution">
    <text evidence="6">The sequence shown here is derived from an EMBL/GenBank/DDBJ whole genome shotgun (WGS) entry which is preliminary data.</text>
</comment>
<name>A0A7X1LTV9_9ACTN</name>
<organism evidence="6 7">
    <name type="scientific">Streptomyces mexicanus</name>
    <dbReference type="NCBI Taxonomy" id="178566"/>
    <lineage>
        <taxon>Bacteria</taxon>
        <taxon>Bacillati</taxon>
        <taxon>Actinomycetota</taxon>
        <taxon>Actinomycetes</taxon>
        <taxon>Kitasatosporales</taxon>
        <taxon>Streptomycetaceae</taxon>
        <taxon>Streptomyces</taxon>
    </lineage>
</organism>
<dbReference type="InterPro" id="IPR031325">
    <property type="entry name" value="RHS_repeat"/>
</dbReference>
<dbReference type="InterPro" id="IPR013320">
    <property type="entry name" value="ConA-like_dom_sf"/>
</dbReference>
<accession>A0A7X1LTV9</accession>
<dbReference type="InterPro" id="IPR006558">
    <property type="entry name" value="LamG-like"/>
</dbReference>
<dbReference type="SUPFAM" id="SSF49899">
    <property type="entry name" value="Concanavalin A-like lectins/glucanases"/>
    <property type="match status" value="3"/>
</dbReference>
<dbReference type="Gene3D" id="2.180.10.10">
    <property type="entry name" value="RHS repeat-associated core"/>
    <property type="match status" value="4"/>
</dbReference>
<evidence type="ECO:0000313" key="6">
    <source>
        <dbReference type="EMBL" id="MBC2869152.1"/>
    </source>
</evidence>
<dbReference type="InterPro" id="IPR022385">
    <property type="entry name" value="Rhs_assc_core"/>
</dbReference>
<dbReference type="InterPro" id="IPR036844">
    <property type="entry name" value="Hint_dom_sf"/>
</dbReference>
<dbReference type="InterPro" id="IPR056823">
    <property type="entry name" value="TEN-like_YD-shell"/>
</dbReference>
<dbReference type="InterPro" id="IPR006530">
    <property type="entry name" value="YD"/>
</dbReference>
<dbReference type="PANTHER" id="PTHR32305:SF15">
    <property type="entry name" value="PROTEIN RHSA-RELATED"/>
    <property type="match status" value="1"/>
</dbReference>
<dbReference type="OrthoDB" id="4981820at2"/>
<feature type="region of interest" description="Disordered" evidence="4">
    <location>
        <begin position="50"/>
        <end position="134"/>
    </location>
</feature>
<dbReference type="SMART" id="SM00306">
    <property type="entry name" value="HintN"/>
    <property type="match status" value="1"/>
</dbReference>
<keyword evidence="7" id="KW-1185">Reference proteome</keyword>
<dbReference type="CDD" id="cd00110">
    <property type="entry name" value="LamG"/>
    <property type="match status" value="2"/>
</dbReference>
<evidence type="ECO:0000313" key="7">
    <source>
        <dbReference type="Proteomes" id="UP000517694"/>
    </source>
</evidence>
<dbReference type="PROSITE" id="PS50025">
    <property type="entry name" value="LAM_G_DOMAIN"/>
    <property type="match status" value="1"/>
</dbReference>
<dbReference type="RefSeq" id="WP_159672749.1">
    <property type="nucleotide sequence ID" value="NZ_JACMHY010000016.1"/>
</dbReference>
<dbReference type="Pfam" id="PF05593">
    <property type="entry name" value="RHS_repeat"/>
    <property type="match status" value="7"/>
</dbReference>
<dbReference type="Pfam" id="PF20148">
    <property type="entry name" value="DUF6531"/>
    <property type="match status" value="1"/>
</dbReference>
<feature type="domain" description="Laminin G" evidence="5">
    <location>
        <begin position="922"/>
        <end position="1117"/>
    </location>
</feature>
<dbReference type="InterPro" id="IPR001791">
    <property type="entry name" value="Laminin_G"/>
</dbReference>
<evidence type="ECO:0000256" key="4">
    <source>
        <dbReference type="SAM" id="MobiDB-lite"/>
    </source>
</evidence>
<dbReference type="Gene3D" id="2.60.120.200">
    <property type="match status" value="3"/>
</dbReference>
<dbReference type="InterPro" id="IPR045351">
    <property type="entry name" value="DUF6531"/>
</dbReference>
<dbReference type="Gene3D" id="3.90.930.1">
    <property type="match status" value="1"/>
</dbReference>
<dbReference type="SMART" id="SM00560">
    <property type="entry name" value="LamGL"/>
    <property type="match status" value="1"/>
</dbReference>
<dbReference type="CDD" id="cd00081">
    <property type="entry name" value="Hint"/>
    <property type="match status" value="1"/>
</dbReference>
<keyword evidence="2" id="KW-0677">Repeat</keyword>
<dbReference type="Proteomes" id="UP000517694">
    <property type="component" value="Unassembled WGS sequence"/>
</dbReference>
<dbReference type="InterPro" id="IPR003587">
    <property type="entry name" value="Hint_dom_N"/>
</dbReference>
<reference evidence="6 7" key="1">
    <citation type="submission" date="2020-08" db="EMBL/GenBank/DDBJ databases">
        <title>Whole-Genome Sequence of French Clinical Streptomyces mexicanus Strain Q0842.</title>
        <authorList>
            <person name="Boxberger M."/>
            <person name="La Scola B."/>
        </authorList>
    </citation>
    <scope>NUCLEOTIDE SEQUENCE [LARGE SCALE GENOMIC DNA]</scope>
    <source>
        <strain evidence="6 7">Marseille-Q0842</strain>
    </source>
</reference>
<evidence type="ECO:0000256" key="2">
    <source>
        <dbReference type="ARBA" id="ARBA00022737"/>
    </source>
</evidence>
<dbReference type="SUPFAM" id="SSF51294">
    <property type="entry name" value="Hedgehog/intein (Hint) domain"/>
    <property type="match status" value="1"/>
</dbReference>
<dbReference type="EMBL" id="JACMHY010000016">
    <property type="protein sequence ID" value="MBC2869152.1"/>
    <property type="molecule type" value="Genomic_DNA"/>
</dbReference>
<feature type="compositionally biased region" description="Basic and acidic residues" evidence="4">
    <location>
        <begin position="107"/>
        <end position="118"/>
    </location>
</feature>
<evidence type="ECO:0000256" key="1">
    <source>
        <dbReference type="ARBA" id="ARBA00022729"/>
    </source>
</evidence>
<dbReference type="Pfam" id="PF13385">
    <property type="entry name" value="Laminin_G_3"/>
    <property type="match status" value="3"/>
</dbReference>
<dbReference type="PANTHER" id="PTHR32305">
    <property type="match status" value="1"/>
</dbReference>
<dbReference type="NCBIfam" id="TIGR03696">
    <property type="entry name" value="Rhs_assc_core"/>
    <property type="match status" value="1"/>
</dbReference>
<protein>
    <submittedName>
        <fullName evidence="6">Teneurin-1</fullName>
    </submittedName>
</protein>
<evidence type="ECO:0000259" key="5">
    <source>
        <dbReference type="PROSITE" id="PS50025"/>
    </source>
</evidence>
<keyword evidence="1" id="KW-0732">Signal</keyword>
<keyword evidence="3" id="KW-1015">Disulfide bond</keyword>
<evidence type="ECO:0000256" key="3">
    <source>
        <dbReference type="ARBA" id="ARBA00023157"/>
    </source>
</evidence>
<dbReference type="Pfam" id="PF25023">
    <property type="entry name" value="TEN_YD-shell"/>
    <property type="match status" value="2"/>
</dbReference>
<feature type="region of interest" description="Disordered" evidence="4">
    <location>
        <begin position="3256"/>
        <end position="3308"/>
    </location>
</feature>
<feature type="compositionally biased region" description="Polar residues" evidence="4">
    <location>
        <begin position="119"/>
        <end position="133"/>
    </location>
</feature>